<name>A0ABM6FU03_BORAN</name>
<accession>A0ABM6FU03</accession>
<dbReference type="EMBL" id="CP013704">
    <property type="protein sequence ID" value="APR64747.1"/>
    <property type="molecule type" value="Genomic_DNA"/>
</dbReference>
<evidence type="ECO:0000313" key="3">
    <source>
        <dbReference type="Proteomes" id="UP000185502"/>
    </source>
</evidence>
<reference evidence="2" key="1">
    <citation type="submission" date="2015-12" db="EMBL/GenBank/DDBJ databases">
        <title>Chromosome of the avian spirochetosis agent Borrelia anserina Es.</title>
        <authorList>
            <person name="Elbir H."/>
            <person name="Sitlani P."/>
            <person name="Bergstroem S."/>
            <person name="Barbour A.G."/>
        </authorList>
    </citation>
    <scope>NUCLEOTIDE SEQUENCE [LARGE SCALE GENOMIC DNA]</scope>
    <source>
        <strain evidence="2">Es</strain>
    </source>
</reference>
<dbReference type="Proteomes" id="UP000185502">
    <property type="component" value="Chromosome"/>
</dbReference>
<keyword evidence="1" id="KW-0812">Transmembrane</keyword>
<sequence>MEFLKGFLGIRLSNNEYFSILSLDDTAVKRVVLGRLKDETNVKLDFYISEYEDFSNSVFIGSFFLNDLRKENSNINIYFKIESMILYVYGECDEIASKSKFDLSSISLDVNSGNIGDSFENAKSNDLPVNFSSVDRDRENEFVKELDNVVVQEQDDSLGDNIDNLLDSQDLFEDEKLSSNIENLDLLSDSLSTDNDTLASESLNSDSNLGLELEFKRDKSKDGIGHVLSDEEDIVSQDTLDFNNLPVDINDTNVVTDDSDSNVLKLVEDSNTNFSSVNVHALQDSYSDDWSVDDIITDINKDLGGNGVDDVTLDFSKEGFVTDIKENQLDLDPEEGFIETSMLYLSLISFFLLIFFSLFLIFSKLLNPKNFVVSYYSFCREAKITKYEKSNHA</sequence>
<keyword evidence="3" id="KW-1185">Reference proteome</keyword>
<evidence type="ECO:0008006" key="4">
    <source>
        <dbReference type="Google" id="ProtNLM"/>
    </source>
</evidence>
<keyword evidence="1" id="KW-0472">Membrane</keyword>
<organism evidence="2 3">
    <name type="scientific">Borrelia anserina Es</name>
    <dbReference type="NCBI Taxonomy" id="1365188"/>
    <lineage>
        <taxon>Bacteria</taxon>
        <taxon>Pseudomonadati</taxon>
        <taxon>Spirochaetota</taxon>
        <taxon>Spirochaetia</taxon>
        <taxon>Spirochaetales</taxon>
        <taxon>Borreliaceae</taxon>
        <taxon>Borrelia</taxon>
    </lineage>
</organism>
<proteinExistence type="predicted"/>
<evidence type="ECO:0000256" key="1">
    <source>
        <dbReference type="SAM" id="Phobius"/>
    </source>
</evidence>
<keyword evidence="1" id="KW-1133">Transmembrane helix</keyword>
<feature type="transmembrane region" description="Helical" evidence="1">
    <location>
        <begin position="342"/>
        <end position="362"/>
    </location>
</feature>
<protein>
    <recommendedName>
        <fullName evidence="4">Variable surface protein</fullName>
    </recommendedName>
</protein>
<gene>
    <name evidence="2" type="ORF">N187_01250</name>
</gene>
<evidence type="ECO:0000313" key="2">
    <source>
        <dbReference type="EMBL" id="APR64747.1"/>
    </source>
</evidence>